<keyword evidence="1" id="KW-0472">Membrane</keyword>
<accession>A0A1M7S6N0</accession>
<evidence type="ECO:0000313" key="4">
    <source>
        <dbReference type="Proteomes" id="UP000186469"/>
    </source>
</evidence>
<keyword evidence="1" id="KW-1133">Transmembrane helix</keyword>
<evidence type="ECO:0000256" key="2">
    <source>
        <dbReference type="SAM" id="SignalP"/>
    </source>
</evidence>
<dbReference type="Proteomes" id="UP000186469">
    <property type="component" value="Unassembled WGS sequence"/>
</dbReference>
<feature type="transmembrane region" description="Helical" evidence="1">
    <location>
        <begin position="154"/>
        <end position="176"/>
    </location>
</feature>
<dbReference type="AlphaFoldDB" id="A0A1M7S6N0"/>
<evidence type="ECO:0000256" key="1">
    <source>
        <dbReference type="SAM" id="Phobius"/>
    </source>
</evidence>
<keyword evidence="1" id="KW-0812">Transmembrane</keyword>
<dbReference type="EMBL" id="FRDI01000003">
    <property type="protein sequence ID" value="SHN54015.1"/>
    <property type="molecule type" value="Genomic_DNA"/>
</dbReference>
<reference evidence="3 4" key="1">
    <citation type="submission" date="2016-12" db="EMBL/GenBank/DDBJ databases">
        <authorList>
            <person name="Song W.-J."/>
            <person name="Kurnit D.M."/>
        </authorList>
    </citation>
    <scope>NUCLEOTIDE SEQUENCE [LARGE SCALE GENOMIC DNA]</scope>
    <source>
        <strain evidence="3 4">DSM 11393</strain>
    </source>
</reference>
<keyword evidence="4" id="KW-1185">Reference proteome</keyword>
<feature type="signal peptide" evidence="2">
    <location>
        <begin position="1"/>
        <end position="27"/>
    </location>
</feature>
<protein>
    <submittedName>
        <fullName evidence="3">Nickel transport protein</fullName>
    </submittedName>
</protein>
<dbReference type="STRING" id="1121455.SAMN02745728_00482"/>
<keyword evidence="2" id="KW-0732">Signal</keyword>
<proteinExistence type="predicted"/>
<dbReference type="OrthoDB" id="9815598at2"/>
<evidence type="ECO:0000313" key="3">
    <source>
        <dbReference type="EMBL" id="SHN54015.1"/>
    </source>
</evidence>
<dbReference type="RefSeq" id="WP_072696164.1">
    <property type="nucleotide sequence ID" value="NZ_FRDI01000003.1"/>
</dbReference>
<gene>
    <name evidence="3" type="ORF">SAMN02745728_00482</name>
</gene>
<organism evidence="3 4">
    <name type="scientific">Desulfovibrio litoralis DSM 11393</name>
    <dbReference type="NCBI Taxonomy" id="1121455"/>
    <lineage>
        <taxon>Bacteria</taxon>
        <taxon>Pseudomonadati</taxon>
        <taxon>Thermodesulfobacteriota</taxon>
        <taxon>Desulfovibrionia</taxon>
        <taxon>Desulfovibrionales</taxon>
        <taxon>Desulfovibrionaceae</taxon>
        <taxon>Desulfovibrio</taxon>
    </lineage>
</organism>
<sequence length="185" mass="20614">MFACVKFKLVLMFVVLFCLAHTPNVLAHGIGYTRLTDQNVVSLEFNYSSSEPVSYASIKIYPPKGSGLVPEQEGTGGAGGGGQEIEFQNGRTDALGRFSFLPPVDGTWTVRLKDGQGHASEVVLEIKRMEENEKNVSAQVQETENNKNISPYKISFRIAIFGLSLFLNLMCLYYFISYIIKRKKT</sequence>
<feature type="chain" id="PRO_5009929091" evidence="2">
    <location>
        <begin position="28"/>
        <end position="185"/>
    </location>
</feature>
<name>A0A1M7S6N0_9BACT</name>